<keyword evidence="2" id="KW-1133">Transmembrane helix</keyword>
<keyword evidence="2" id="KW-0472">Membrane</keyword>
<sequence>MAVMDLPGFTPFRRDAILQPRDIKTTLSSWDNCMAKSYCKWPVIVAIIVAALILCAILWCLIACLCCGYTCCKGCCSCCSCCCPSGRKSHDRSKYADEHSAYNTQNRHLSAGYQPPPPPPVYEPQRKFAQFDSHPRTKANDDALPQMPMWDTAPTRRVEDTSHDLEMNHLDPVTGRAPRGGYYDSSTNPNSPAYPPSFDGYRGTETTNHHLGSGISRTASPGIGIARTASPGIGMARTGSPAYGIARTPSPGNPLGPMGVGMATTRNPSPGPSPLTPSPNSSYPPYTDVPTTTTHIGPGPPPGMAVTSHRTTSPPPQLHPIEPPRQYARTPMPHSPSPPSARSYSPYPRAQQQQQPPQQQYVAYSPSVPETPPPPFSSTLGDYDQVLPGAQHGQYGPAGGQQGPPSMLQPGRRPGDGWN</sequence>
<evidence type="ECO:0000313" key="4">
    <source>
        <dbReference type="Proteomes" id="UP000223968"/>
    </source>
</evidence>
<name>A0A2B7XE64_9EURO</name>
<accession>A0A2B7XE64</accession>
<dbReference type="PANTHER" id="PTHR40018">
    <property type="entry name" value="[PSI+] INDUCTION PROTEIN 2"/>
    <property type="match status" value="1"/>
</dbReference>
<evidence type="ECO:0000256" key="1">
    <source>
        <dbReference type="SAM" id="MobiDB-lite"/>
    </source>
</evidence>
<feature type="compositionally biased region" description="Low complexity" evidence="1">
    <location>
        <begin position="340"/>
        <end position="368"/>
    </location>
</feature>
<feature type="compositionally biased region" description="Pro residues" evidence="1">
    <location>
        <begin position="313"/>
        <end position="323"/>
    </location>
</feature>
<keyword evidence="4" id="KW-1185">Reference proteome</keyword>
<gene>
    <name evidence="3" type="ORF">AJ79_06422</name>
</gene>
<keyword evidence="2" id="KW-0812">Transmembrane</keyword>
<dbReference type="AlphaFoldDB" id="A0A2B7XE64"/>
<dbReference type="InterPro" id="IPR037504">
    <property type="entry name" value="PSI_induc_2"/>
</dbReference>
<reference evidence="3 4" key="1">
    <citation type="submission" date="2017-10" db="EMBL/GenBank/DDBJ databases">
        <title>Comparative genomics in systemic dimorphic fungi from Ajellomycetaceae.</title>
        <authorList>
            <person name="Munoz J.F."/>
            <person name="Mcewen J.G."/>
            <person name="Clay O.K."/>
            <person name="Cuomo C.A."/>
        </authorList>
    </citation>
    <scope>NUCLEOTIDE SEQUENCE [LARGE SCALE GENOMIC DNA]</scope>
    <source>
        <strain evidence="3 4">UAMH5409</strain>
    </source>
</reference>
<feature type="compositionally biased region" description="Low complexity" evidence="1">
    <location>
        <begin position="278"/>
        <end position="297"/>
    </location>
</feature>
<dbReference type="STRING" id="1447875.A0A2B7XE64"/>
<comment type="caution">
    <text evidence="3">The sequence shown here is derived from an EMBL/GenBank/DDBJ whole genome shotgun (WGS) entry which is preliminary data.</text>
</comment>
<evidence type="ECO:0008006" key="5">
    <source>
        <dbReference type="Google" id="ProtNLM"/>
    </source>
</evidence>
<evidence type="ECO:0000313" key="3">
    <source>
        <dbReference type="EMBL" id="PGH06948.1"/>
    </source>
</evidence>
<evidence type="ECO:0000256" key="2">
    <source>
        <dbReference type="SAM" id="Phobius"/>
    </source>
</evidence>
<feature type="region of interest" description="Disordered" evidence="1">
    <location>
        <begin position="168"/>
        <end position="419"/>
    </location>
</feature>
<dbReference type="GO" id="GO:0005935">
    <property type="term" value="C:cellular bud neck"/>
    <property type="evidence" value="ECO:0007669"/>
    <property type="project" value="TreeGrafter"/>
</dbReference>
<feature type="compositionally biased region" description="Polar residues" evidence="1">
    <location>
        <begin position="204"/>
        <end position="219"/>
    </location>
</feature>
<protein>
    <recommendedName>
        <fullName evidence="5">Fibroin-3 related protein</fullName>
    </recommendedName>
</protein>
<organism evidence="3 4">
    <name type="scientific">Helicocarpus griseus UAMH5409</name>
    <dbReference type="NCBI Taxonomy" id="1447875"/>
    <lineage>
        <taxon>Eukaryota</taxon>
        <taxon>Fungi</taxon>
        <taxon>Dikarya</taxon>
        <taxon>Ascomycota</taxon>
        <taxon>Pezizomycotina</taxon>
        <taxon>Eurotiomycetes</taxon>
        <taxon>Eurotiomycetidae</taxon>
        <taxon>Onygenales</taxon>
        <taxon>Ajellomycetaceae</taxon>
        <taxon>Helicocarpus</taxon>
    </lineage>
</organism>
<dbReference type="EMBL" id="PDNB01000113">
    <property type="protein sequence ID" value="PGH06948.1"/>
    <property type="molecule type" value="Genomic_DNA"/>
</dbReference>
<dbReference type="GO" id="GO:0005886">
    <property type="term" value="C:plasma membrane"/>
    <property type="evidence" value="ECO:0007669"/>
    <property type="project" value="TreeGrafter"/>
</dbReference>
<feature type="transmembrane region" description="Helical" evidence="2">
    <location>
        <begin position="43"/>
        <end position="70"/>
    </location>
</feature>
<dbReference type="PANTHER" id="PTHR40018:SF1">
    <property type="entry name" value="[PSI+] INDUCTION PROTEIN 2"/>
    <property type="match status" value="1"/>
</dbReference>
<dbReference type="OrthoDB" id="5401332at2759"/>
<dbReference type="Proteomes" id="UP000223968">
    <property type="component" value="Unassembled WGS sequence"/>
</dbReference>
<proteinExistence type="predicted"/>